<dbReference type="EMBL" id="KQ964420">
    <property type="protein sequence ID" value="KXN74825.1"/>
    <property type="molecule type" value="Genomic_DNA"/>
</dbReference>
<dbReference type="InterPro" id="IPR009071">
    <property type="entry name" value="HMG_box_dom"/>
</dbReference>
<gene>
    <name evidence="7" type="ORF">CONCODRAFT_14575</name>
</gene>
<evidence type="ECO:0000313" key="7">
    <source>
        <dbReference type="EMBL" id="KXN74825.1"/>
    </source>
</evidence>
<evidence type="ECO:0000256" key="1">
    <source>
        <dbReference type="ARBA" id="ARBA00023125"/>
    </source>
</evidence>
<feature type="region of interest" description="Disordered" evidence="5">
    <location>
        <begin position="63"/>
        <end position="94"/>
    </location>
</feature>
<feature type="compositionally biased region" description="Basic and acidic residues" evidence="5">
    <location>
        <begin position="14"/>
        <end position="23"/>
    </location>
</feature>
<evidence type="ECO:0000313" key="8">
    <source>
        <dbReference type="Proteomes" id="UP000070444"/>
    </source>
</evidence>
<dbReference type="FunFam" id="1.10.30.10:FF:000016">
    <property type="entry name" value="FACT complex subunit SSRP1"/>
    <property type="match status" value="1"/>
</dbReference>
<protein>
    <recommendedName>
        <fullName evidence="6">HMG box domain-containing protein</fullName>
    </recommendedName>
</protein>
<dbReference type="SMART" id="SM00398">
    <property type="entry name" value="HMG"/>
    <property type="match status" value="1"/>
</dbReference>
<evidence type="ECO:0000256" key="5">
    <source>
        <dbReference type="SAM" id="MobiDB-lite"/>
    </source>
</evidence>
<dbReference type="SUPFAM" id="SSF47095">
    <property type="entry name" value="HMG-box"/>
    <property type="match status" value="1"/>
</dbReference>
<reference evidence="7 8" key="1">
    <citation type="journal article" date="2015" name="Genome Biol. Evol.">
        <title>Phylogenomic analyses indicate that early fungi evolved digesting cell walls of algal ancestors of land plants.</title>
        <authorList>
            <person name="Chang Y."/>
            <person name="Wang S."/>
            <person name="Sekimoto S."/>
            <person name="Aerts A.L."/>
            <person name="Choi C."/>
            <person name="Clum A."/>
            <person name="LaButti K.M."/>
            <person name="Lindquist E.A."/>
            <person name="Yee Ngan C."/>
            <person name="Ohm R.A."/>
            <person name="Salamov A.A."/>
            <person name="Grigoriev I.V."/>
            <person name="Spatafora J.W."/>
            <person name="Berbee M.L."/>
        </authorList>
    </citation>
    <scope>NUCLEOTIDE SEQUENCE [LARGE SCALE GENOMIC DNA]</scope>
    <source>
        <strain evidence="7 8">NRRL 28638</strain>
    </source>
</reference>
<dbReference type="GO" id="GO:0003677">
    <property type="term" value="F:DNA binding"/>
    <property type="evidence" value="ECO:0007669"/>
    <property type="project" value="UniProtKB-UniRule"/>
</dbReference>
<comment type="similarity">
    <text evidence="3">Belongs to the NHP6 family.</text>
</comment>
<dbReference type="STRING" id="796925.A0A137PIL2"/>
<dbReference type="InterPro" id="IPR050342">
    <property type="entry name" value="HMGB"/>
</dbReference>
<organism evidence="7 8">
    <name type="scientific">Conidiobolus coronatus (strain ATCC 28846 / CBS 209.66 / NRRL 28638)</name>
    <name type="common">Delacroixia coronata</name>
    <dbReference type="NCBI Taxonomy" id="796925"/>
    <lineage>
        <taxon>Eukaryota</taxon>
        <taxon>Fungi</taxon>
        <taxon>Fungi incertae sedis</taxon>
        <taxon>Zoopagomycota</taxon>
        <taxon>Entomophthoromycotina</taxon>
        <taxon>Entomophthoromycetes</taxon>
        <taxon>Entomophthorales</taxon>
        <taxon>Ancylistaceae</taxon>
        <taxon>Conidiobolus</taxon>
    </lineage>
</organism>
<dbReference type="PROSITE" id="PS50118">
    <property type="entry name" value="HMG_BOX_2"/>
    <property type="match status" value="1"/>
</dbReference>
<dbReference type="OMA" id="MKNMGGK"/>
<dbReference type="GO" id="GO:0005634">
    <property type="term" value="C:nucleus"/>
    <property type="evidence" value="ECO:0007669"/>
    <property type="project" value="UniProtKB-UniRule"/>
</dbReference>
<name>A0A137PIL2_CONC2</name>
<proteinExistence type="inferred from homology"/>
<evidence type="ECO:0000256" key="4">
    <source>
        <dbReference type="PROSITE-ProRule" id="PRU00267"/>
    </source>
</evidence>
<sequence>MPKAAAAKPTKIVNKKDKKDPNKPKRGRSAYMFFAQENRERIQKENPKATFGQIGKLMGEEWQKLSDKDKKPYNDKAAADKERYEKEKADYESK</sequence>
<dbReference type="PANTHER" id="PTHR48112">
    <property type="entry name" value="HIGH MOBILITY GROUP PROTEIN DSP1"/>
    <property type="match status" value="1"/>
</dbReference>
<dbReference type="Pfam" id="PF00505">
    <property type="entry name" value="HMG_box"/>
    <property type="match status" value="1"/>
</dbReference>
<evidence type="ECO:0000256" key="2">
    <source>
        <dbReference type="ARBA" id="ARBA00023242"/>
    </source>
</evidence>
<dbReference type="AlphaFoldDB" id="A0A137PIL2"/>
<evidence type="ECO:0000256" key="3">
    <source>
        <dbReference type="ARBA" id="ARBA00043963"/>
    </source>
</evidence>
<dbReference type="PANTHER" id="PTHR48112:SF22">
    <property type="entry name" value="MITOCHONDRIAL TRANSCRIPTION FACTOR A, ISOFORM B"/>
    <property type="match status" value="1"/>
</dbReference>
<accession>A0A137PIL2</accession>
<feature type="domain" description="HMG box" evidence="6">
    <location>
        <begin position="24"/>
        <end position="92"/>
    </location>
</feature>
<keyword evidence="1 4" id="KW-0238">DNA-binding</keyword>
<feature type="region of interest" description="Disordered" evidence="5">
    <location>
        <begin position="1"/>
        <end position="28"/>
    </location>
</feature>
<keyword evidence="2 4" id="KW-0539">Nucleus</keyword>
<dbReference type="InterPro" id="IPR036910">
    <property type="entry name" value="HMG_box_dom_sf"/>
</dbReference>
<evidence type="ECO:0000259" key="6">
    <source>
        <dbReference type="PROSITE" id="PS50118"/>
    </source>
</evidence>
<dbReference type="Proteomes" id="UP000070444">
    <property type="component" value="Unassembled WGS sequence"/>
</dbReference>
<feature type="DNA-binding region" description="HMG box" evidence="4">
    <location>
        <begin position="24"/>
        <end position="92"/>
    </location>
</feature>
<keyword evidence="8" id="KW-1185">Reference proteome</keyword>
<dbReference type="Gene3D" id="1.10.30.10">
    <property type="entry name" value="High mobility group box domain"/>
    <property type="match status" value="1"/>
</dbReference>
<dbReference type="OrthoDB" id="1919336at2759"/>